<feature type="transmembrane region" description="Helical" evidence="1">
    <location>
        <begin position="87"/>
        <end position="108"/>
    </location>
</feature>
<protein>
    <recommendedName>
        <fullName evidence="4">TLC domain-containing protein</fullName>
    </recommendedName>
</protein>
<feature type="transmembrane region" description="Helical" evidence="1">
    <location>
        <begin position="115"/>
        <end position="132"/>
    </location>
</feature>
<evidence type="ECO:0008006" key="4">
    <source>
        <dbReference type="Google" id="ProtNLM"/>
    </source>
</evidence>
<reference evidence="2" key="1">
    <citation type="submission" date="2014-09" db="EMBL/GenBank/DDBJ databases">
        <title>Draft genome sequence of an oleaginous Mucoromycotina fungus Mucor ambiguus NBRC6742.</title>
        <authorList>
            <person name="Takeda I."/>
            <person name="Yamane N."/>
            <person name="Morita T."/>
            <person name="Tamano K."/>
            <person name="Machida M."/>
            <person name="Baker S."/>
            <person name="Koike H."/>
        </authorList>
    </citation>
    <scope>NUCLEOTIDE SEQUENCE</scope>
    <source>
        <strain evidence="2">NBRC 6742</strain>
    </source>
</reference>
<keyword evidence="1" id="KW-1133">Transmembrane helix</keyword>
<evidence type="ECO:0000313" key="3">
    <source>
        <dbReference type="Proteomes" id="UP000053815"/>
    </source>
</evidence>
<evidence type="ECO:0000256" key="1">
    <source>
        <dbReference type="SAM" id="Phobius"/>
    </source>
</evidence>
<feature type="transmembrane region" description="Helical" evidence="1">
    <location>
        <begin position="138"/>
        <end position="158"/>
    </location>
</feature>
<accession>A0A0C9M0X0</accession>
<evidence type="ECO:0000313" key="2">
    <source>
        <dbReference type="EMBL" id="GAN01861.1"/>
    </source>
</evidence>
<proteinExistence type="predicted"/>
<dbReference type="Proteomes" id="UP000053815">
    <property type="component" value="Unassembled WGS sequence"/>
</dbReference>
<feature type="transmembrane region" description="Helical" evidence="1">
    <location>
        <begin position="15"/>
        <end position="35"/>
    </location>
</feature>
<dbReference type="AlphaFoldDB" id="A0A0C9M0X0"/>
<feature type="transmembrane region" description="Helical" evidence="1">
    <location>
        <begin position="47"/>
        <end position="67"/>
    </location>
</feature>
<keyword evidence="1" id="KW-0812">Transmembrane</keyword>
<name>A0A0C9M0X0_9FUNG</name>
<gene>
    <name evidence="2" type="ORF">MAM1_0013c01296</name>
</gene>
<dbReference type="EMBL" id="DF836302">
    <property type="protein sequence ID" value="GAN01861.1"/>
    <property type="molecule type" value="Genomic_DNA"/>
</dbReference>
<keyword evidence="1" id="KW-0472">Membrane</keyword>
<keyword evidence="3" id="KW-1185">Reference proteome</keyword>
<dbReference type="OrthoDB" id="341353at2759"/>
<feature type="transmembrane region" description="Helical" evidence="1">
    <location>
        <begin position="195"/>
        <end position="212"/>
    </location>
</feature>
<sequence length="266" mass="30615">MITKLTIGQVLCQPIVPFAFLVSFGGLISFFFYCIKSGFTKTDKQISWILTFASSLVCTIVSIPYFIQFWRSGWDMSRLGTDSNGHTAMVCFFITYLVLDLSLGSIYYRNRITVLTGWIHHPLYIGILFWLLRCRSSSFFSTNCILELPTLLLALGSFKDRWRCDLLFAASFFVLRLVFHAYMILALKQSHRLELLWLVAVAVFPLHLYWYYGILTQLIKRYSASIKLALFTPNSLTANTAASPADATTKKKRRPKHAFLDRIYTF</sequence>
<organism evidence="2">
    <name type="scientific">Mucor ambiguus</name>
    <dbReference type="NCBI Taxonomy" id="91626"/>
    <lineage>
        <taxon>Eukaryota</taxon>
        <taxon>Fungi</taxon>
        <taxon>Fungi incertae sedis</taxon>
        <taxon>Mucoromycota</taxon>
        <taxon>Mucoromycotina</taxon>
        <taxon>Mucoromycetes</taxon>
        <taxon>Mucorales</taxon>
        <taxon>Mucorineae</taxon>
        <taxon>Mucoraceae</taxon>
        <taxon>Mucor</taxon>
    </lineage>
</organism>
<dbReference type="STRING" id="91626.A0A0C9M0X0"/>
<feature type="transmembrane region" description="Helical" evidence="1">
    <location>
        <begin position="165"/>
        <end position="183"/>
    </location>
</feature>